<dbReference type="InterPro" id="IPR036390">
    <property type="entry name" value="WH_DNA-bd_sf"/>
</dbReference>
<dbReference type="EMBL" id="PXYV01000025">
    <property type="protein sequence ID" value="PSR21920.1"/>
    <property type="molecule type" value="Genomic_DNA"/>
</dbReference>
<dbReference type="Pfam" id="PF00027">
    <property type="entry name" value="cNMP_binding"/>
    <property type="match status" value="1"/>
</dbReference>
<dbReference type="PROSITE" id="PS50042">
    <property type="entry name" value="CNMP_BINDING_3"/>
    <property type="match status" value="1"/>
</dbReference>
<dbReference type="GO" id="GO:0003677">
    <property type="term" value="F:DNA binding"/>
    <property type="evidence" value="ECO:0007669"/>
    <property type="project" value="UniProtKB-KW"/>
</dbReference>
<evidence type="ECO:0000259" key="4">
    <source>
        <dbReference type="PROSITE" id="PS50042"/>
    </source>
</evidence>
<evidence type="ECO:0000256" key="3">
    <source>
        <dbReference type="ARBA" id="ARBA00023163"/>
    </source>
</evidence>
<dbReference type="Gene3D" id="2.60.120.10">
    <property type="entry name" value="Jelly Rolls"/>
    <property type="match status" value="1"/>
</dbReference>
<dbReference type="Pfam" id="PF13545">
    <property type="entry name" value="HTH_Crp_2"/>
    <property type="match status" value="1"/>
</dbReference>
<evidence type="ECO:0000313" key="7">
    <source>
        <dbReference type="Proteomes" id="UP000241848"/>
    </source>
</evidence>
<organism evidence="6 7">
    <name type="scientific">Sulfobacillus acidophilus</name>
    <dbReference type="NCBI Taxonomy" id="53633"/>
    <lineage>
        <taxon>Bacteria</taxon>
        <taxon>Bacillati</taxon>
        <taxon>Bacillota</taxon>
        <taxon>Clostridia</taxon>
        <taxon>Eubacteriales</taxon>
        <taxon>Clostridiales Family XVII. Incertae Sedis</taxon>
        <taxon>Sulfobacillus</taxon>
    </lineage>
</organism>
<keyword evidence="3" id="KW-0804">Transcription</keyword>
<keyword evidence="1" id="KW-0805">Transcription regulation</keyword>
<dbReference type="SMART" id="SM00100">
    <property type="entry name" value="cNMP"/>
    <property type="match status" value="1"/>
</dbReference>
<feature type="domain" description="HTH crp-type" evidence="5">
    <location>
        <begin position="142"/>
        <end position="207"/>
    </location>
</feature>
<dbReference type="PANTHER" id="PTHR24567">
    <property type="entry name" value="CRP FAMILY TRANSCRIPTIONAL REGULATORY PROTEIN"/>
    <property type="match status" value="1"/>
</dbReference>
<name>A0A2T2WI72_9FIRM</name>
<accession>A0A2T2WI72</accession>
<gene>
    <name evidence="6" type="ORF">C7B45_09070</name>
</gene>
<dbReference type="SUPFAM" id="SSF51206">
    <property type="entry name" value="cAMP-binding domain-like"/>
    <property type="match status" value="1"/>
</dbReference>
<dbReference type="GO" id="GO:0003700">
    <property type="term" value="F:DNA-binding transcription factor activity"/>
    <property type="evidence" value="ECO:0007669"/>
    <property type="project" value="TreeGrafter"/>
</dbReference>
<dbReference type="PRINTS" id="PR00034">
    <property type="entry name" value="HTHCRP"/>
</dbReference>
<evidence type="ECO:0000256" key="1">
    <source>
        <dbReference type="ARBA" id="ARBA00023015"/>
    </source>
</evidence>
<dbReference type="InterPro" id="IPR018490">
    <property type="entry name" value="cNMP-bd_dom_sf"/>
</dbReference>
<evidence type="ECO:0000259" key="5">
    <source>
        <dbReference type="PROSITE" id="PS51063"/>
    </source>
</evidence>
<evidence type="ECO:0000256" key="2">
    <source>
        <dbReference type="ARBA" id="ARBA00023125"/>
    </source>
</evidence>
<feature type="domain" description="Cyclic nucleotide-binding" evidence="4">
    <location>
        <begin position="18"/>
        <end position="90"/>
    </location>
</feature>
<sequence length="222" mass="24782">MAWDGSHIDLLKTIPAERLSEILIVRRYDVGERIFEQDEPTTGLWFVIEGRVAIERVELDGNLTTTGVWSVGDIVGIAGLWDRLGYPASARALVRPTVMGWIARDVVLRLHQEIPAFGLEISRLLAERLRFVQESVSIRQGRPIIAQVASVLWTLAKRMGDTVALTHEDLAHIIGTRRETVTRALRELAHEGVISSRHGTIQIADAEKLAEWITGDQSTVSH</sequence>
<dbReference type="SUPFAM" id="SSF46785">
    <property type="entry name" value="Winged helix' DNA-binding domain"/>
    <property type="match status" value="1"/>
</dbReference>
<evidence type="ECO:0000313" key="6">
    <source>
        <dbReference type="EMBL" id="PSR21920.1"/>
    </source>
</evidence>
<reference evidence="6 7" key="1">
    <citation type="journal article" date="2014" name="BMC Genomics">
        <title>Comparison of environmental and isolate Sulfobacillus genomes reveals diverse carbon, sulfur, nitrogen, and hydrogen metabolisms.</title>
        <authorList>
            <person name="Justice N.B."/>
            <person name="Norman A."/>
            <person name="Brown C.T."/>
            <person name="Singh A."/>
            <person name="Thomas B.C."/>
            <person name="Banfield J.F."/>
        </authorList>
    </citation>
    <scope>NUCLEOTIDE SEQUENCE [LARGE SCALE GENOMIC DNA]</scope>
    <source>
        <strain evidence="6">AMDSBA3</strain>
    </source>
</reference>
<keyword evidence="2" id="KW-0238">DNA-binding</keyword>
<dbReference type="AlphaFoldDB" id="A0A2T2WI72"/>
<dbReference type="InterPro" id="IPR014710">
    <property type="entry name" value="RmlC-like_jellyroll"/>
</dbReference>
<dbReference type="Proteomes" id="UP000241848">
    <property type="component" value="Unassembled WGS sequence"/>
</dbReference>
<protein>
    <submittedName>
        <fullName evidence="6">Crp/Fnr family transcriptional regulator</fullName>
    </submittedName>
</protein>
<dbReference type="SMART" id="SM00419">
    <property type="entry name" value="HTH_CRP"/>
    <property type="match status" value="1"/>
</dbReference>
<dbReference type="InterPro" id="IPR000595">
    <property type="entry name" value="cNMP-bd_dom"/>
</dbReference>
<comment type="caution">
    <text evidence="6">The sequence shown here is derived from an EMBL/GenBank/DDBJ whole genome shotgun (WGS) entry which is preliminary data.</text>
</comment>
<dbReference type="InterPro" id="IPR050397">
    <property type="entry name" value="Env_Response_Regulators"/>
</dbReference>
<dbReference type="CDD" id="cd00038">
    <property type="entry name" value="CAP_ED"/>
    <property type="match status" value="1"/>
</dbReference>
<dbReference type="GO" id="GO:0005829">
    <property type="term" value="C:cytosol"/>
    <property type="evidence" value="ECO:0007669"/>
    <property type="project" value="TreeGrafter"/>
</dbReference>
<dbReference type="PANTHER" id="PTHR24567:SF74">
    <property type="entry name" value="HTH-TYPE TRANSCRIPTIONAL REGULATOR ARCR"/>
    <property type="match status" value="1"/>
</dbReference>
<dbReference type="PROSITE" id="PS51063">
    <property type="entry name" value="HTH_CRP_2"/>
    <property type="match status" value="1"/>
</dbReference>
<dbReference type="InterPro" id="IPR012318">
    <property type="entry name" value="HTH_CRP"/>
</dbReference>
<proteinExistence type="predicted"/>